<dbReference type="AlphaFoldDB" id="A0A1H2YF65"/>
<gene>
    <name evidence="5" type="ORF">SAMN05444358_102263</name>
</gene>
<evidence type="ECO:0000256" key="1">
    <source>
        <dbReference type="ARBA" id="ARBA00023015"/>
    </source>
</evidence>
<dbReference type="STRING" id="985054.SAMN05444358_102263"/>
<dbReference type="Pfam" id="PF07729">
    <property type="entry name" value="FCD"/>
    <property type="match status" value="1"/>
</dbReference>
<dbReference type="OrthoDB" id="9815654at2"/>
<evidence type="ECO:0000313" key="5">
    <source>
        <dbReference type="EMBL" id="SDX03842.1"/>
    </source>
</evidence>
<keyword evidence="1" id="KW-0805">Transcription regulation</keyword>
<dbReference type="InterPro" id="IPR036388">
    <property type="entry name" value="WH-like_DNA-bd_sf"/>
</dbReference>
<reference evidence="6" key="1">
    <citation type="submission" date="2016-10" db="EMBL/GenBank/DDBJ databases">
        <authorList>
            <person name="Varghese N."/>
            <person name="Submissions S."/>
        </authorList>
    </citation>
    <scope>NUCLEOTIDE SEQUENCE [LARGE SCALE GENOMIC DNA]</scope>
    <source>
        <strain evidence="6">DSM 27839</strain>
    </source>
</reference>
<evidence type="ECO:0000313" key="6">
    <source>
        <dbReference type="Proteomes" id="UP000183400"/>
    </source>
</evidence>
<keyword evidence="6" id="KW-1185">Reference proteome</keyword>
<evidence type="ECO:0000256" key="3">
    <source>
        <dbReference type="ARBA" id="ARBA00023163"/>
    </source>
</evidence>
<sequence length="215" mass="23946">MNRLVGKKPEHETIYAQLREQLLFGEFVPGQPLTIHGLAESIGSGVTPIREAIRRLTAEGALVVRENRRVEVPDMTYARLEQIELVRVSVEPVLAMMGAKNNVSGVAAELERLDQEVNHAIEVGDIRKYLEANYRFHFTLYAAADAEVLLRVAESLWLQIGPALRVGCGRFGTANLVDQHHAATVALRVGDFEAVRSAFEEDIRQGMKFVSQTLK</sequence>
<dbReference type="InterPro" id="IPR036390">
    <property type="entry name" value="WH_DNA-bd_sf"/>
</dbReference>
<evidence type="ECO:0000256" key="2">
    <source>
        <dbReference type="ARBA" id="ARBA00023125"/>
    </source>
</evidence>
<dbReference type="GO" id="GO:0003700">
    <property type="term" value="F:DNA-binding transcription factor activity"/>
    <property type="evidence" value="ECO:0007669"/>
    <property type="project" value="InterPro"/>
</dbReference>
<dbReference type="InterPro" id="IPR011711">
    <property type="entry name" value="GntR_C"/>
</dbReference>
<dbReference type="PANTHER" id="PTHR43537">
    <property type="entry name" value="TRANSCRIPTIONAL REGULATOR, GNTR FAMILY"/>
    <property type="match status" value="1"/>
</dbReference>
<name>A0A1H2YF65_9RHOB</name>
<dbReference type="PANTHER" id="PTHR43537:SF39">
    <property type="entry name" value="HTH-TYPE TRANSCRIPTIONAL REGULATOR MCBR"/>
    <property type="match status" value="1"/>
</dbReference>
<dbReference type="SUPFAM" id="SSF46785">
    <property type="entry name" value="Winged helix' DNA-binding domain"/>
    <property type="match status" value="1"/>
</dbReference>
<feature type="domain" description="HTH gntR-type" evidence="4">
    <location>
        <begin position="8"/>
        <end position="75"/>
    </location>
</feature>
<dbReference type="SUPFAM" id="SSF48008">
    <property type="entry name" value="GntR ligand-binding domain-like"/>
    <property type="match status" value="1"/>
</dbReference>
<dbReference type="Proteomes" id="UP000183400">
    <property type="component" value="Unassembled WGS sequence"/>
</dbReference>
<proteinExistence type="predicted"/>
<keyword evidence="2" id="KW-0238">DNA-binding</keyword>
<dbReference type="InterPro" id="IPR008920">
    <property type="entry name" value="TF_FadR/GntR_C"/>
</dbReference>
<protein>
    <submittedName>
        <fullName evidence="5">Transcriptional regulator, GntR family</fullName>
    </submittedName>
</protein>
<dbReference type="SMART" id="SM00345">
    <property type="entry name" value="HTH_GNTR"/>
    <property type="match status" value="1"/>
</dbReference>
<dbReference type="PROSITE" id="PS50949">
    <property type="entry name" value="HTH_GNTR"/>
    <property type="match status" value="1"/>
</dbReference>
<accession>A0A1H2YF65</accession>
<organism evidence="5 6">
    <name type="scientific">Ruegeria halocynthiae</name>
    <dbReference type="NCBI Taxonomy" id="985054"/>
    <lineage>
        <taxon>Bacteria</taxon>
        <taxon>Pseudomonadati</taxon>
        <taxon>Pseudomonadota</taxon>
        <taxon>Alphaproteobacteria</taxon>
        <taxon>Rhodobacterales</taxon>
        <taxon>Roseobacteraceae</taxon>
        <taxon>Ruegeria</taxon>
    </lineage>
</organism>
<dbReference type="Gene3D" id="1.10.10.10">
    <property type="entry name" value="Winged helix-like DNA-binding domain superfamily/Winged helix DNA-binding domain"/>
    <property type="match status" value="1"/>
</dbReference>
<dbReference type="GO" id="GO:0003677">
    <property type="term" value="F:DNA binding"/>
    <property type="evidence" value="ECO:0007669"/>
    <property type="project" value="UniProtKB-KW"/>
</dbReference>
<evidence type="ECO:0000259" key="4">
    <source>
        <dbReference type="PROSITE" id="PS50949"/>
    </source>
</evidence>
<dbReference type="Pfam" id="PF00392">
    <property type="entry name" value="GntR"/>
    <property type="match status" value="1"/>
</dbReference>
<keyword evidence="3" id="KW-0804">Transcription</keyword>
<dbReference type="Gene3D" id="1.20.120.530">
    <property type="entry name" value="GntR ligand-binding domain-like"/>
    <property type="match status" value="1"/>
</dbReference>
<dbReference type="InterPro" id="IPR000524">
    <property type="entry name" value="Tscrpt_reg_HTH_GntR"/>
</dbReference>
<dbReference type="EMBL" id="FNNP01000002">
    <property type="protein sequence ID" value="SDX03842.1"/>
    <property type="molecule type" value="Genomic_DNA"/>
</dbReference>